<dbReference type="AlphaFoldDB" id="A0A382PW73"/>
<protein>
    <submittedName>
        <fullName evidence="1">Uncharacterized protein</fullName>
    </submittedName>
</protein>
<dbReference type="EMBL" id="UINC01109465">
    <property type="protein sequence ID" value="SVC76312.1"/>
    <property type="molecule type" value="Genomic_DNA"/>
</dbReference>
<accession>A0A382PW73</accession>
<gene>
    <name evidence="1" type="ORF">METZ01_LOCUS329166</name>
</gene>
<reference evidence="1" key="1">
    <citation type="submission" date="2018-05" db="EMBL/GenBank/DDBJ databases">
        <authorList>
            <person name="Lanie J.A."/>
            <person name="Ng W.-L."/>
            <person name="Kazmierczak K.M."/>
            <person name="Andrzejewski T.M."/>
            <person name="Davidsen T.M."/>
            <person name="Wayne K.J."/>
            <person name="Tettelin H."/>
            <person name="Glass J.I."/>
            <person name="Rusch D."/>
            <person name="Podicherti R."/>
            <person name="Tsui H.-C.T."/>
            <person name="Winkler M.E."/>
        </authorList>
    </citation>
    <scope>NUCLEOTIDE SEQUENCE</scope>
</reference>
<sequence>METEIIFEPHIPTALQRALEYAGDDGFVASLPQLLHARANASYDNIIWNTWFTANSEESVVTTPQGNHVVVAVHGGGILGTPERFERSAYADMDHRNAEGITGQGAAKITRQEARDVLDGKLPDGSEIPVYAFDEFRRGINDLPIHYGVITDFELARKTEKGFTPFDVLKEEPNFIVRAGGVEAAADYLDMFQARHDTRLMGNFHPFDRIDPDQPQTRVIFLAGNKGGVGSEGDYFYGYDSDYGIGGYAHMIGIARYVAVAPRDVSVRGLRGQDFE</sequence>
<name>A0A382PW73_9ZZZZ</name>
<proteinExistence type="predicted"/>
<evidence type="ECO:0000313" key="1">
    <source>
        <dbReference type="EMBL" id="SVC76312.1"/>
    </source>
</evidence>
<feature type="non-terminal residue" evidence="1">
    <location>
        <position position="276"/>
    </location>
</feature>
<organism evidence="1">
    <name type="scientific">marine metagenome</name>
    <dbReference type="NCBI Taxonomy" id="408172"/>
    <lineage>
        <taxon>unclassified sequences</taxon>
        <taxon>metagenomes</taxon>
        <taxon>ecological metagenomes</taxon>
    </lineage>
</organism>